<name>A0A0N4U929_DRAME</name>
<evidence type="ECO:0000313" key="5">
    <source>
        <dbReference type="Proteomes" id="UP000274756"/>
    </source>
</evidence>
<reference evidence="6" key="1">
    <citation type="submission" date="2017-02" db="UniProtKB">
        <authorList>
            <consortium name="WormBaseParasite"/>
        </authorList>
    </citation>
    <scope>IDENTIFICATION</scope>
</reference>
<keyword evidence="2" id="KW-1133">Transmembrane helix</keyword>
<feature type="region of interest" description="Disordered" evidence="1">
    <location>
        <begin position="261"/>
        <end position="295"/>
    </location>
</feature>
<dbReference type="Proteomes" id="UP000274756">
    <property type="component" value="Unassembled WGS sequence"/>
</dbReference>
<protein>
    <submittedName>
        <fullName evidence="6">EMI domain-containing protein</fullName>
    </submittedName>
</protein>
<evidence type="ECO:0000313" key="4">
    <source>
        <dbReference type="Proteomes" id="UP000038040"/>
    </source>
</evidence>
<dbReference type="WBParaSite" id="DME_0000357301-mRNA-1">
    <property type="protein sequence ID" value="DME_0000357301-mRNA-1"/>
    <property type="gene ID" value="DME_0000357301"/>
</dbReference>
<keyword evidence="2" id="KW-0472">Membrane</keyword>
<keyword evidence="2" id="KW-0812">Transmembrane</keyword>
<feature type="transmembrane region" description="Helical" evidence="2">
    <location>
        <begin position="159"/>
        <end position="181"/>
    </location>
</feature>
<accession>A0A0N4U929</accession>
<gene>
    <name evidence="3" type="ORF">DME_LOCUS7578</name>
</gene>
<sequence>MNALVTWKSLWVFEFRIQAFIVKQLWLIIQIQSIIFRREELSLQKHERPVILETIKPCWDITQGFRCKVKSNGTKLSYKGIPVKVKNLVKKCCLGFYQTQEATCEKCLEGFYGNNCSIQCNCTTPEICDNMIGCCEPESNSCRSSHKEYLVQATANKRLTMIMIGIVTAVAIFLFGVAFFYRKKYHKEKDPDLPTLTYYPHVKEFLPPSDIESREFNNPLYRQSIVEPVKPNTQEIDKFKTSRMEPTMNDYATLDEVSISLAGPSSTDPLLTDRKSPYEVPYSQDSVSSILEKKA</sequence>
<reference evidence="3 5" key="2">
    <citation type="submission" date="2018-11" db="EMBL/GenBank/DDBJ databases">
        <authorList>
            <consortium name="Pathogen Informatics"/>
        </authorList>
    </citation>
    <scope>NUCLEOTIDE SEQUENCE [LARGE SCALE GENOMIC DNA]</scope>
</reference>
<evidence type="ECO:0000256" key="1">
    <source>
        <dbReference type="SAM" id="MobiDB-lite"/>
    </source>
</evidence>
<evidence type="ECO:0000313" key="3">
    <source>
        <dbReference type="EMBL" id="VDN57605.1"/>
    </source>
</evidence>
<keyword evidence="5" id="KW-1185">Reference proteome</keyword>
<dbReference type="STRING" id="318479.A0A0N4U929"/>
<proteinExistence type="predicted"/>
<dbReference type="Proteomes" id="UP000038040">
    <property type="component" value="Unplaced"/>
</dbReference>
<dbReference type="AlphaFoldDB" id="A0A0N4U929"/>
<dbReference type="EMBL" id="UYYG01001161">
    <property type="protein sequence ID" value="VDN57605.1"/>
    <property type="molecule type" value="Genomic_DNA"/>
</dbReference>
<organism evidence="4 6">
    <name type="scientific">Dracunculus medinensis</name>
    <name type="common">Guinea worm</name>
    <dbReference type="NCBI Taxonomy" id="318479"/>
    <lineage>
        <taxon>Eukaryota</taxon>
        <taxon>Metazoa</taxon>
        <taxon>Ecdysozoa</taxon>
        <taxon>Nematoda</taxon>
        <taxon>Chromadorea</taxon>
        <taxon>Rhabditida</taxon>
        <taxon>Spirurina</taxon>
        <taxon>Dracunculoidea</taxon>
        <taxon>Dracunculidae</taxon>
        <taxon>Dracunculus</taxon>
    </lineage>
</organism>
<evidence type="ECO:0000256" key="2">
    <source>
        <dbReference type="SAM" id="Phobius"/>
    </source>
</evidence>
<evidence type="ECO:0000313" key="6">
    <source>
        <dbReference type="WBParaSite" id="DME_0000357301-mRNA-1"/>
    </source>
</evidence>
<dbReference type="OrthoDB" id="6053916at2759"/>